<proteinExistence type="predicted"/>
<reference evidence="1 2" key="2">
    <citation type="journal article" date="2022" name="Mol. Ecol. Resour.">
        <title>The genomes of chicory, endive, great burdock and yacon provide insights into Asteraceae paleo-polyploidization history and plant inulin production.</title>
        <authorList>
            <person name="Fan W."/>
            <person name="Wang S."/>
            <person name="Wang H."/>
            <person name="Wang A."/>
            <person name="Jiang F."/>
            <person name="Liu H."/>
            <person name="Zhao H."/>
            <person name="Xu D."/>
            <person name="Zhang Y."/>
        </authorList>
    </citation>
    <scope>NUCLEOTIDE SEQUENCE [LARGE SCALE GENOMIC DNA]</scope>
    <source>
        <strain evidence="2">cv. Punajuju</strain>
        <tissue evidence="1">Leaves</tissue>
    </source>
</reference>
<name>A0ACB9FAX3_CICIN</name>
<evidence type="ECO:0000313" key="2">
    <source>
        <dbReference type="Proteomes" id="UP001055811"/>
    </source>
</evidence>
<gene>
    <name evidence="1" type="ORF">L2E82_18474</name>
</gene>
<evidence type="ECO:0000313" key="1">
    <source>
        <dbReference type="EMBL" id="KAI3768043.1"/>
    </source>
</evidence>
<keyword evidence="2" id="KW-1185">Reference proteome</keyword>
<protein>
    <submittedName>
        <fullName evidence="1">Uncharacterized protein</fullName>
    </submittedName>
</protein>
<accession>A0ACB9FAX3</accession>
<sequence>MKESVFFQTHNKKLPNWGLMLKETYKYENNRVLDASPDVSSPLQSQLYGNGNIASKGTQNQLLERQKAHVQQFVATEDQLNKAAEAFAFDS</sequence>
<reference evidence="2" key="1">
    <citation type="journal article" date="2022" name="Mol. Ecol. Resour.">
        <title>The genomes of chicory, endive, great burdock and yacon provide insights into Asteraceae palaeo-polyploidization history and plant inulin production.</title>
        <authorList>
            <person name="Fan W."/>
            <person name="Wang S."/>
            <person name="Wang H."/>
            <person name="Wang A."/>
            <person name="Jiang F."/>
            <person name="Liu H."/>
            <person name="Zhao H."/>
            <person name="Xu D."/>
            <person name="Zhang Y."/>
        </authorList>
    </citation>
    <scope>NUCLEOTIDE SEQUENCE [LARGE SCALE GENOMIC DNA]</scope>
    <source>
        <strain evidence="2">cv. Punajuju</strain>
    </source>
</reference>
<organism evidence="1 2">
    <name type="scientific">Cichorium intybus</name>
    <name type="common">Chicory</name>
    <dbReference type="NCBI Taxonomy" id="13427"/>
    <lineage>
        <taxon>Eukaryota</taxon>
        <taxon>Viridiplantae</taxon>
        <taxon>Streptophyta</taxon>
        <taxon>Embryophyta</taxon>
        <taxon>Tracheophyta</taxon>
        <taxon>Spermatophyta</taxon>
        <taxon>Magnoliopsida</taxon>
        <taxon>eudicotyledons</taxon>
        <taxon>Gunneridae</taxon>
        <taxon>Pentapetalae</taxon>
        <taxon>asterids</taxon>
        <taxon>campanulids</taxon>
        <taxon>Asterales</taxon>
        <taxon>Asteraceae</taxon>
        <taxon>Cichorioideae</taxon>
        <taxon>Cichorieae</taxon>
        <taxon>Cichoriinae</taxon>
        <taxon>Cichorium</taxon>
    </lineage>
</organism>
<dbReference type="EMBL" id="CM042011">
    <property type="protein sequence ID" value="KAI3768043.1"/>
    <property type="molecule type" value="Genomic_DNA"/>
</dbReference>
<dbReference type="Proteomes" id="UP001055811">
    <property type="component" value="Linkage Group LG03"/>
</dbReference>
<comment type="caution">
    <text evidence="1">The sequence shown here is derived from an EMBL/GenBank/DDBJ whole genome shotgun (WGS) entry which is preliminary data.</text>
</comment>